<dbReference type="GO" id="GO:1990077">
    <property type="term" value="C:primosome complex"/>
    <property type="evidence" value="ECO:0007669"/>
    <property type="project" value="UniProtKB-KW"/>
</dbReference>
<dbReference type="InterPro" id="IPR006295">
    <property type="entry name" value="DNA_primase_DnaG"/>
</dbReference>
<dbReference type="InterPro" id="IPR019475">
    <property type="entry name" value="DNA_primase_DnaB-bd"/>
</dbReference>
<comment type="similarity">
    <text evidence="12 13">Belongs to the DnaG primase family.</text>
</comment>
<dbReference type="GO" id="GO:0008270">
    <property type="term" value="F:zinc ion binding"/>
    <property type="evidence" value="ECO:0007669"/>
    <property type="project" value="UniProtKB-UniRule"/>
</dbReference>
<feature type="zinc finger region" description="CHC2-type" evidence="12 14">
    <location>
        <begin position="39"/>
        <end position="63"/>
    </location>
</feature>
<evidence type="ECO:0000256" key="4">
    <source>
        <dbReference type="ARBA" id="ARBA00022695"/>
    </source>
</evidence>
<evidence type="ECO:0000256" key="1">
    <source>
        <dbReference type="ARBA" id="ARBA00022478"/>
    </source>
</evidence>
<evidence type="ECO:0000256" key="3">
    <source>
        <dbReference type="ARBA" id="ARBA00022679"/>
    </source>
</evidence>
<dbReference type="EMBL" id="JACHIF010000002">
    <property type="protein sequence ID" value="MBB5036934.1"/>
    <property type="molecule type" value="Genomic_DNA"/>
</dbReference>
<evidence type="ECO:0000313" key="17">
    <source>
        <dbReference type="EMBL" id="MBB5036934.1"/>
    </source>
</evidence>
<dbReference type="InterPro" id="IPR037068">
    <property type="entry name" value="DNA_primase_core_N_sf"/>
</dbReference>
<dbReference type="InterPro" id="IPR030846">
    <property type="entry name" value="DnaG_bac"/>
</dbReference>
<dbReference type="Gene3D" id="3.90.580.10">
    <property type="entry name" value="Zinc finger, CHC2-type domain"/>
    <property type="match status" value="1"/>
</dbReference>
<protein>
    <recommendedName>
        <fullName evidence="12 13">DNA primase</fullName>
        <ecNumber evidence="12">2.7.7.101</ecNumber>
    </recommendedName>
</protein>
<evidence type="ECO:0000259" key="16">
    <source>
        <dbReference type="PROSITE" id="PS50880"/>
    </source>
</evidence>
<dbReference type="Gene3D" id="3.40.1360.10">
    <property type="match status" value="1"/>
</dbReference>
<dbReference type="EC" id="2.7.7.101" evidence="12"/>
<evidence type="ECO:0000256" key="2">
    <source>
        <dbReference type="ARBA" id="ARBA00022515"/>
    </source>
</evidence>
<reference evidence="17 18" key="1">
    <citation type="submission" date="2020-08" db="EMBL/GenBank/DDBJ databases">
        <title>Genomic Encyclopedia of Type Strains, Phase IV (KMG-IV): sequencing the most valuable type-strain genomes for metagenomic binning, comparative biology and taxonomic classification.</title>
        <authorList>
            <person name="Goeker M."/>
        </authorList>
    </citation>
    <scope>NUCLEOTIDE SEQUENCE [LARGE SCALE GENOMIC DNA]</scope>
    <source>
        <strain evidence="17 18">DSM 12251</strain>
    </source>
</reference>
<keyword evidence="10 12" id="KW-0238">DNA-binding</keyword>
<comment type="function">
    <text evidence="12 13">RNA polymerase that catalyzes the synthesis of short RNA molecules used as primers for DNA polymerase during DNA replication.</text>
</comment>
<evidence type="ECO:0000256" key="10">
    <source>
        <dbReference type="ARBA" id="ARBA00023125"/>
    </source>
</evidence>
<dbReference type="GO" id="GO:0006269">
    <property type="term" value="P:DNA replication, synthesis of primer"/>
    <property type="evidence" value="ECO:0007669"/>
    <property type="project" value="UniProtKB-UniRule"/>
</dbReference>
<dbReference type="Pfam" id="PF01807">
    <property type="entry name" value="Zn_ribbon_DnaG"/>
    <property type="match status" value="1"/>
</dbReference>
<dbReference type="InterPro" id="IPR006171">
    <property type="entry name" value="TOPRIM_dom"/>
</dbReference>
<evidence type="ECO:0000256" key="6">
    <source>
        <dbReference type="ARBA" id="ARBA00022723"/>
    </source>
</evidence>
<keyword evidence="5 12" id="KW-0235">DNA replication</keyword>
<dbReference type="InterPro" id="IPR034151">
    <property type="entry name" value="TOPRIM_DnaG_bac"/>
</dbReference>
<comment type="catalytic activity">
    <reaction evidence="12">
        <text>ssDNA + n NTP = ssDNA/pppN(pN)n-1 hybrid + (n-1) diphosphate.</text>
        <dbReference type="EC" id="2.7.7.101"/>
    </reaction>
</comment>
<keyword evidence="4 12" id="KW-0548">Nucleotidyltransferase</keyword>
<dbReference type="InterPro" id="IPR036977">
    <property type="entry name" value="DNA_primase_Znf_CHC2"/>
</dbReference>
<evidence type="ECO:0000256" key="9">
    <source>
        <dbReference type="ARBA" id="ARBA00022842"/>
    </source>
</evidence>
<comment type="cofactor">
    <cofactor evidence="12 13 14">
        <name>Zn(2+)</name>
        <dbReference type="ChEBI" id="CHEBI:29105"/>
    </cofactor>
    <text evidence="12 13 14">Binds 1 zinc ion per monomer.</text>
</comment>
<proteinExistence type="inferred from homology"/>
<dbReference type="SMART" id="SM00493">
    <property type="entry name" value="TOPRIM"/>
    <property type="match status" value="1"/>
</dbReference>
<dbReference type="PIRSF" id="PIRSF002811">
    <property type="entry name" value="DnaG"/>
    <property type="match status" value="1"/>
</dbReference>
<keyword evidence="3 12" id="KW-0808">Transferase</keyword>
<evidence type="ECO:0000313" key="18">
    <source>
        <dbReference type="Proteomes" id="UP000534294"/>
    </source>
</evidence>
<dbReference type="GO" id="GO:0005737">
    <property type="term" value="C:cytoplasm"/>
    <property type="evidence" value="ECO:0007669"/>
    <property type="project" value="TreeGrafter"/>
</dbReference>
<comment type="domain">
    <text evidence="12">Contains an N-terminal zinc-binding domain, a central core domain that contains the primase activity, and a C-terminal DnaB-binding domain.</text>
</comment>
<evidence type="ECO:0000256" key="14">
    <source>
        <dbReference type="PIRSR" id="PIRSR002811-1"/>
    </source>
</evidence>
<dbReference type="InterPro" id="IPR050219">
    <property type="entry name" value="DnaG_primase"/>
</dbReference>
<dbReference type="Pfam" id="PF08275">
    <property type="entry name" value="DNAG_N"/>
    <property type="match status" value="1"/>
</dbReference>
<name>A0A7W8DNU4_9BACT</name>
<dbReference type="InterPro" id="IPR002694">
    <property type="entry name" value="Znf_CHC2"/>
</dbReference>
<keyword evidence="7 12" id="KW-0863">Zinc-finger</keyword>
<gene>
    <name evidence="12" type="primary">dnaG</name>
    <name evidence="17" type="ORF">HNQ64_001176</name>
</gene>
<dbReference type="PROSITE" id="PS50880">
    <property type="entry name" value="TOPRIM"/>
    <property type="match status" value="1"/>
</dbReference>
<dbReference type="Proteomes" id="UP000534294">
    <property type="component" value="Unassembled WGS sequence"/>
</dbReference>
<evidence type="ECO:0000256" key="8">
    <source>
        <dbReference type="ARBA" id="ARBA00022833"/>
    </source>
</evidence>
<organism evidence="17 18">
    <name type="scientific">Prosthecobacter dejongeii</name>
    <dbReference type="NCBI Taxonomy" id="48465"/>
    <lineage>
        <taxon>Bacteria</taxon>
        <taxon>Pseudomonadati</taxon>
        <taxon>Verrucomicrobiota</taxon>
        <taxon>Verrucomicrobiia</taxon>
        <taxon>Verrucomicrobiales</taxon>
        <taxon>Verrucomicrobiaceae</taxon>
        <taxon>Prosthecobacter</taxon>
    </lineage>
</organism>
<comment type="subunit">
    <text evidence="12">Monomer. Interacts with DnaB.</text>
</comment>
<feature type="compositionally biased region" description="Basic and acidic residues" evidence="15">
    <location>
        <begin position="432"/>
        <end position="445"/>
    </location>
</feature>
<keyword evidence="1 12" id="KW-0240">DNA-directed RNA polymerase</keyword>
<dbReference type="HAMAP" id="MF_00974">
    <property type="entry name" value="DNA_primase_DnaG"/>
    <property type="match status" value="1"/>
</dbReference>
<feature type="domain" description="Toprim" evidence="16">
    <location>
        <begin position="262"/>
        <end position="343"/>
    </location>
</feature>
<dbReference type="Pfam" id="PF10410">
    <property type="entry name" value="DnaB_bind"/>
    <property type="match status" value="1"/>
</dbReference>
<evidence type="ECO:0000256" key="5">
    <source>
        <dbReference type="ARBA" id="ARBA00022705"/>
    </source>
</evidence>
<keyword evidence="11 12" id="KW-0804">Transcription</keyword>
<dbReference type="RefSeq" id="WP_184206336.1">
    <property type="nucleotide sequence ID" value="NZ_JACHIF010000002.1"/>
</dbReference>
<sequence>MPRIPEETLQQVLAATDIVDVVGRSVKLRRAGTNWVGLCPFHNEKSPSFNVRPSTNSYHCFGCGAGGNAFRFVMEHDGLTFMEAVKRLAEQAGIRIEEEVWDANAEAAAKLRSSLIRVHQEIATWYHQLLMKHPMADAARQYLKSRGISAEVAKRWKLGYAPPNTQPLREWAMKNKIGSGLLIEGGILATSEERGDAYPRFRHRLMFPICNDNGEVIAFSGRVLEADAKVAKYLNSPETPLFSKSKVLFGFDKSKRGISKAGQAIVCEGQIDTLMVYEAGFQNVVAGQGTAFTEFHAKALKRQADEIVLCYDSDNAGYKAAERAFQALAPYGLIVKVAMLPKGEDPDSYIRKEGVEAFGELVKHAKDFVDYQLASVGSRRDLTEMRERIKFAEEMAENVKLFDTPIAKQTTIQRVANSLGISEEIMRKLVTKAEKGSSSRSKKEAGPTTERAGEKLLASQDATALMLCRLALSDPEILLWLREHGEQKVLHELVGTELLSRVWLGDFEPANPDSFNTFLFTLDRDEEAALTQVQHMAPPPGKLVDAQHALQILSLKCLKQQHQRLQTQLKHPNLDPQDVADLQRESLDLYRELTELQKIVAAAARAPV</sequence>
<dbReference type="SUPFAM" id="SSF56731">
    <property type="entry name" value="DNA primase core"/>
    <property type="match status" value="1"/>
</dbReference>
<dbReference type="PANTHER" id="PTHR30313">
    <property type="entry name" value="DNA PRIMASE"/>
    <property type="match status" value="1"/>
</dbReference>
<dbReference type="NCBIfam" id="TIGR01391">
    <property type="entry name" value="dnaG"/>
    <property type="match status" value="1"/>
</dbReference>
<evidence type="ECO:0000256" key="7">
    <source>
        <dbReference type="ARBA" id="ARBA00022771"/>
    </source>
</evidence>
<accession>A0A7W8DNU4</accession>
<keyword evidence="8 12" id="KW-0862">Zinc</keyword>
<dbReference type="Pfam" id="PF13155">
    <property type="entry name" value="Toprim_2"/>
    <property type="match status" value="1"/>
</dbReference>
<dbReference type="Gene3D" id="3.90.980.10">
    <property type="entry name" value="DNA primase, catalytic core, N-terminal domain"/>
    <property type="match status" value="1"/>
</dbReference>
<evidence type="ECO:0000256" key="15">
    <source>
        <dbReference type="SAM" id="MobiDB-lite"/>
    </source>
</evidence>
<keyword evidence="9" id="KW-0460">Magnesium</keyword>
<dbReference type="GO" id="GO:0003899">
    <property type="term" value="F:DNA-directed RNA polymerase activity"/>
    <property type="evidence" value="ECO:0007669"/>
    <property type="project" value="UniProtKB-UniRule"/>
</dbReference>
<dbReference type="CDD" id="cd03364">
    <property type="entry name" value="TOPRIM_DnaG_primases"/>
    <property type="match status" value="1"/>
</dbReference>
<feature type="region of interest" description="Disordered" evidence="15">
    <location>
        <begin position="432"/>
        <end position="454"/>
    </location>
</feature>
<evidence type="ECO:0000256" key="13">
    <source>
        <dbReference type="PIRNR" id="PIRNR002811"/>
    </source>
</evidence>
<keyword evidence="2 12" id="KW-0639">Primosome</keyword>
<dbReference type="SMART" id="SM00400">
    <property type="entry name" value="ZnF_CHCC"/>
    <property type="match status" value="1"/>
</dbReference>
<dbReference type="SUPFAM" id="SSF57783">
    <property type="entry name" value="Zinc beta-ribbon"/>
    <property type="match status" value="1"/>
</dbReference>
<keyword evidence="6 12" id="KW-0479">Metal-binding</keyword>
<comment type="caution">
    <text evidence="17">The sequence shown here is derived from an EMBL/GenBank/DDBJ whole genome shotgun (WGS) entry which is preliminary data.</text>
</comment>
<dbReference type="PANTHER" id="PTHR30313:SF2">
    <property type="entry name" value="DNA PRIMASE"/>
    <property type="match status" value="1"/>
</dbReference>
<dbReference type="InterPro" id="IPR013264">
    <property type="entry name" value="DNAG_N"/>
</dbReference>
<dbReference type="GO" id="GO:0000428">
    <property type="term" value="C:DNA-directed RNA polymerase complex"/>
    <property type="evidence" value="ECO:0007669"/>
    <property type="project" value="UniProtKB-KW"/>
</dbReference>
<evidence type="ECO:0000256" key="12">
    <source>
        <dbReference type="HAMAP-Rule" id="MF_00974"/>
    </source>
</evidence>
<evidence type="ECO:0000256" key="11">
    <source>
        <dbReference type="ARBA" id="ARBA00023163"/>
    </source>
</evidence>
<dbReference type="GO" id="GO:0003677">
    <property type="term" value="F:DNA binding"/>
    <property type="evidence" value="ECO:0007669"/>
    <property type="project" value="UniProtKB-KW"/>
</dbReference>
<keyword evidence="18" id="KW-1185">Reference proteome</keyword>
<dbReference type="FunFam" id="3.90.580.10:FF:000001">
    <property type="entry name" value="DNA primase"/>
    <property type="match status" value="1"/>
</dbReference>
<dbReference type="AlphaFoldDB" id="A0A7W8DNU4"/>